<evidence type="ECO:0000256" key="14">
    <source>
        <dbReference type="RuleBase" id="RU000461"/>
    </source>
</evidence>
<keyword evidence="11 14" id="KW-0408">Iron</keyword>
<comment type="function">
    <text evidence="2">May be involved in the metabolism of insect hormones and in the breakdown of synthetic insecticides.</text>
</comment>
<accession>A0ABM1J7M4</accession>
<keyword evidence="7 14" id="KW-0479">Metal-binding</keyword>
<dbReference type="CDD" id="cd20628">
    <property type="entry name" value="CYP4"/>
    <property type="match status" value="1"/>
</dbReference>
<evidence type="ECO:0000256" key="11">
    <source>
        <dbReference type="ARBA" id="ARBA00023004"/>
    </source>
</evidence>
<keyword evidence="9" id="KW-0492">Microsome</keyword>
<evidence type="ECO:0000256" key="1">
    <source>
        <dbReference type="ARBA" id="ARBA00001971"/>
    </source>
</evidence>
<dbReference type="Proteomes" id="UP000694924">
    <property type="component" value="Unplaced"/>
</dbReference>
<keyword evidence="8" id="KW-0256">Endoplasmic reticulum</keyword>
<gene>
    <name evidence="16" type="primary">LOC107072779</name>
</gene>
<evidence type="ECO:0000256" key="12">
    <source>
        <dbReference type="ARBA" id="ARBA00023033"/>
    </source>
</evidence>
<dbReference type="InterPro" id="IPR050196">
    <property type="entry name" value="Cytochrome_P450_Monoox"/>
</dbReference>
<keyword evidence="13" id="KW-0472">Membrane</keyword>
<evidence type="ECO:0000256" key="13">
    <source>
        <dbReference type="ARBA" id="ARBA00023136"/>
    </source>
</evidence>
<dbReference type="PANTHER" id="PTHR24291">
    <property type="entry name" value="CYTOCHROME P450 FAMILY 4"/>
    <property type="match status" value="1"/>
</dbReference>
<proteinExistence type="inferred from homology"/>
<comment type="similarity">
    <text evidence="5 14">Belongs to the cytochrome P450 family.</text>
</comment>
<reference evidence="16" key="1">
    <citation type="submission" date="2025-08" db="UniProtKB">
        <authorList>
            <consortium name="RefSeq"/>
        </authorList>
    </citation>
    <scope>IDENTIFICATION</scope>
    <source>
        <tissue evidence="16">Whole body</tissue>
    </source>
</reference>
<dbReference type="PRINTS" id="PR00463">
    <property type="entry name" value="EP450I"/>
</dbReference>
<dbReference type="InterPro" id="IPR036396">
    <property type="entry name" value="Cyt_P450_sf"/>
</dbReference>
<dbReference type="RefSeq" id="XP_015188462.1">
    <property type="nucleotide sequence ID" value="XM_015332976.1"/>
</dbReference>
<comment type="subcellular location">
    <subcellularLocation>
        <location evidence="4">Endoplasmic reticulum membrane</location>
        <topology evidence="4">Peripheral membrane protein</topology>
    </subcellularLocation>
    <subcellularLocation>
        <location evidence="3">Microsome membrane</location>
        <topology evidence="3">Peripheral membrane protein</topology>
    </subcellularLocation>
</comment>
<protein>
    <submittedName>
        <fullName evidence="16">Cytochrome P450 4C1-like</fullName>
    </submittedName>
</protein>
<evidence type="ECO:0000256" key="7">
    <source>
        <dbReference type="ARBA" id="ARBA00022723"/>
    </source>
</evidence>
<dbReference type="PANTHER" id="PTHR24291:SF189">
    <property type="entry name" value="CYTOCHROME P450 4C3-RELATED"/>
    <property type="match status" value="1"/>
</dbReference>
<dbReference type="PRINTS" id="PR00385">
    <property type="entry name" value="P450"/>
</dbReference>
<evidence type="ECO:0000256" key="10">
    <source>
        <dbReference type="ARBA" id="ARBA00023002"/>
    </source>
</evidence>
<comment type="cofactor">
    <cofactor evidence="1">
        <name>heme</name>
        <dbReference type="ChEBI" id="CHEBI:30413"/>
    </cofactor>
</comment>
<evidence type="ECO:0000256" key="4">
    <source>
        <dbReference type="ARBA" id="ARBA00004406"/>
    </source>
</evidence>
<dbReference type="PROSITE" id="PS00086">
    <property type="entry name" value="CYTOCHROME_P450"/>
    <property type="match status" value="1"/>
</dbReference>
<sequence>MFLTILTSFVLLLFILHCYIKYRREGRLLNKIPGPKAYPIIGNIHHMRVPNDEILKQYWKIGDEFYPIYKIWSFLFSSVILLHPEDIKIFMTNKELTTKYMPYKHMQSWLSTGLLTTNGDKKWQKRRKMLSPAFHVNIMKHFLVSFNEEAEFLVRSLKEQAQNKDGFVVKDLLELITKHSLNIICETILGISLNEKDQLEFEYRNAVHAYGKITAYRFSRPWYHWDILFALSKTGRLEKKLLKTLHGFSKTIIAERKRFHEQNEENEEILEELKDDNNKRTRSKGKLCLLDLLLASYLDDKQIDYDGIREEVDTFTFAGHDTTAMALCFALSLFAKHRNVQENIRHEVNTIMQQDDCKLTTTILKDFSYLDRCIKESLRLYSSVHTIARYLDQDLQLSNYVIPAGTNCLVSICNIHKNPIYWPNPDIFDPDRFLPENVKERHPYSYIPFSAGMRNCIGQKFAMHEMKVLIAYIIHNFHLEPVDELDDVKISGELTLSPSGPLHIRFIPI</sequence>
<organism evidence="15 16">
    <name type="scientific">Polistes dominula</name>
    <name type="common">European paper wasp</name>
    <name type="synonym">Vespa dominula</name>
    <dbReference type="NCBI Taxonomy" id="743375"/>
    <lineage>
        <taxon>Eukaryota</taxon>
        <taxon>Metazoa</taxon>
        <taxon>Ecdysozoa</taxon>
        <taxon>Arthropoda</taxon>
        <taxon>Hexapoda</taxon>
        <taxon>Insecta</taxon>
        <taxon>Pterygota</taxon>
        <taxon>Neoptera</taxon>
        <taxon>Endopterygota</taxon>
        <taxon>Hymenoptera</taxon>
        <taxon>Apocrita</taxon>
        <taxon>Aculeata</taxon>
        <taxon>Vespoidea</taxon>
        <taxon>Vespidae</taxon>
        <taxon>Polistinae</taxon>
        <taxon>Polistini</taxon>
        <taxon>Polistes</taxon>
    </lineage>
</organism>
<keyword evidence="12 14" id="KW-0503">Monooxygenase</keyword>
<dbReference type="Pfam" id="PF00067">
    <property type="entry name" value="p450"/>
    <property type="match status" value="1"/>
</dbReference>
<dbReference type="InterPro" id="IPR001128">
    <property type="entry name" value="Cyt_P450"/>
</dbReference>
<dbReference type="SUPFAM" id="SSF48264">
    <property type="entry name" value="Cytochrome P450"/>
    <property type="match status" value="1"/>
</dbReference>
<evidence type="ECO:0000313" key="16">
    <source>
        <dbReference type="RefSeq" id="XP_015188462.1"/>
    </source>
</evidence>
<evidence type="ECO:0000256" key="6">
    <source>
        <dbReference type="ARBA" id="ARBA00022617"/>
    </source>
</evidence>
<dbReference type="InterPro" id="IPR017972">
    <property type="entry name" value="Cyt_P450_CS"/>
</dbReference>
<evidence type="ECO:0000256" key="9">
    <source>
        <dbReference type="ARBA" id="ARBA00022848"/>
    </source>
</evidence>
<evidence type="ECO:0000256" key="5">
    <source>
        <dbReference type="ARBA" id="ARBA00010617"/>
    </source>
</evidence>
<keyword evidence="15" id="KW-1185">Reference proteome</keyword>
<evidence type="ECO:0000256" key="2">
    <source>
        <dbReference type="ARBA" id="ARBA00003690"/>
    </source>
</evidence>
<dbReference type="InterPro" id="IPR002401">
    <property type="entry name" value="Cyt_P450_E_grp-I"/>
</dbReference>
<evidence type="ECO:0000313" key="15">
    <source>
        <dbReference type="Proteomes" id="UP000694924"/>
    </source>
</evidence>
<evidence type="ECO:0000256" key="3">
    <source>
        <dbReference type="ARBA" id="ARBA00004174"/>
    </source>
</evidence>
<keyword evidence="10 14" id="KW-0560">Oxidoreductase</keyword>
<name>A0ABM1J7M4_POLDO</name>
<dbReference type="Gene3D" id="1.10.630.10">
    <property type="entry name" value="Cytochrome P450"/>
    <property type="match status" value="1"/>
</dbReference>
<keyword evidence="6 14" id="KW-0349">Heme</keyword>
<dbReference type="GeneID" id="107072779"/>
<evidence type="ECO:0000256" key="8">
    <source>
        <dbReference type="ARBA" id="ARBA00022824"/>
    </source>
</evidence>